<keyword evidence="4 8" id="KW-1133">Transmembrane helix</keyword>
<dbReference type="Gene3D" id="3.30.70.1230">
    <property type="entry name" value="Nucleotide cyclase"/>
    <property type="match status" value="1"/>
</dbReference>
<dbReference type="EMBL" id="CM000619">
    <property type="protein sequence ID" value="EEC45655.1"/>
    <property type="molecule type" value="Genomic_DNA"/>
</dbReference>
<gene>
    <name evidence="11" type="ORF">PHATRDRAFT_48354</name>
</gene>
<evidence type="ECO:0000256" key="8">
    <source>
        <dbReference type="SAM" id="Phobius"/>
    </source>
</evidence>
<protein>
    <recommendedName>
        <fullName evidence="13">Phosphodiesterase</fullName>
    </recommendedName>
</protein>
<dbReference type="PANTHER" id="PTHR11920:SF335">
    <property type="entry name" value="GUANYLATE CYCLASE"/>
    <property type="match status" value="1"/>
</dbReference>
<dbReference type="GO" id="GO:0004114">
    <property type="term" value="F:3',5'-cyclic-nucleotide phosphodiesterase activity"/>
    <property type="evidence" value="ECO:0007669"/>
    <property type="project" value="InterPro"/>
</dbReference>
<keyword evidence="6" id="KW-0456">Lyase</keyword>
<proteinExistence type="predicted"/>
<accession>B7G6U8</accession>
<organism evidence="11 12">
    <name type="scientific">Phaeodactylum tricornutum (strain CCAP 1055/1)</name>
    <dbReference type="NCBI Taxonomy" id="556484"/>
    <lineage>
        <taxon>Eukaryota</taxon>
        <taxon>Sar</taxon>
        <taxon>Stramenopiles</taxon>
        <taxon>Ochrophyta</taxon>
        <taxon>Bacillariophyta</taxon>
        <taxon>Bacillariophyceae</taxon>
        <taxon>Bacillariophycidae</taxon>
        <taxon>Naviculales</taxon>
        <taxon>Phaeodactylaceae</taxon>
        <taxon>Phaeodactylum</taxon>
    </lineage>
</organism>
<dbReference type="AlphaFoldDB" id="B7G6U8"/>
<dbReference type="Gene3D" id="1.10.1300.10">
    <property type="entry name" value="3'5'-cyclic nucleotide phosphodiesterase, catalytic domain"/>
    <property type="match status" value="1"/>
</dbReference>
<evidence type="ECO:0000256" key="5">
    <source>
        <dbReference type="ARBA" id="ARBA00023136"/>
    </source>
</evidence>
<dbReference type="SUPFAM" id="SSF55073">
    <property type="entry name" value="Nucleotide cyclase"/>
    <property type="match status" value="1"/>
</dbReference>
<feature type="transmembrane region" description="Helical" evidence="8">
    <location>
        <begin position="59"/>
        <end position="78"/>
    </location>
</feature>
<evidence type="ECO:0000259" key="9">
    <source>
        <dbReference type="PROSITE" id="PS50125"/>
    </source>
</evidence>
<dbReference type="InterPro" id="IPR036971">
    <property type="entry name" value="PDEase_catalytic_dom_sf"/>
</dbReference>
<dbReference type="PROSITE" id="PS50125">
    <property type="entry name" value="GUANYLATE_CYCLASE_2"/>
    <property type="match status" value="1"/>
</dbReference>
<evidence type="ECO:0000313" key="11">
    <source>
        <dbReference type="EMBL" id="EEC45655.1"/>
    </source>
</evidence>
<dbReference type="OrthoDB" id="432756at2759"/>
<feature type="transmembrane region" description="Helical" evidence="8">
    <location>
        <begin position="93"/>
        <end position="112"/>
    </location>
</feature>
<dbReference type="InterPro" id="IPR002073">
    <property type="entry name" value="PDEase_catalytic_dom"/>
</dbReference>
<dbReference type="GO" id="GO:0005886">
    <property type="term" value="C:plasma membrane"/>
    <property type="evidence" value="ECO:0007669"/>
    <property type="project" value="TreeGrafter"/>
</dbReference>
<evidence type="ECO:0000256" key="3">
    <source>
        <dbReference type="ARBA" id="ARBA00022741"/>
    </source>
</evidence>
<evidence type="ECO:0000256" key="1">
    <source>
        <dbReference type="ARBA" id="ARBA00004370"/>
    </source>
</evidence>
<evidence type="ECO:0000256" key="2">
    <source>
        <dbReference type="ARBA" id="ARBA00022692"/>
    </source>
</evidence>
<dbReference type="GO" id="GO:0004016">
    <property type="term" value="F:adenylate cyclase activity"/>
    <property type="evidence" value="ECO:0007669"/>
    <property type="project" value="TreeGrafter"/>
</dbReference>
<keyword evidence="3" id="KW-0547">Nucleotide-binding</keyword>
<dbReference type="Pfam" id="PF00211">
    <property type="entry name" value="Guanylate_cyc"/>
    <property type="match status" value="1"/>
</dbReference>
<evidence type="ECO:0000313" key="12">
    <source>
        <dbReference type="Proteomes" id="UP000000759"/>
    </source>
</evidence>
<dbReference type="GO" id="GO:0035556">
    <property type="term" value="P:intracellular signal transduction"/>
    <property type="evidence" value="ECO:0007669"/>
    <property type="project" value="InterPro"/>
</dbReference>
<dbReference type="GO" id="GO:0004383">
    <property type="term" value="F:guanylate cyclase activity"/>
    <property type="evidence" value="ECO:0007669"/>
    <property type="project" value="TreeGrafter"/>
</dbReference>
<dbReference type="STRING" id="556484.B7G6U8"/>
<feature type="region of interest" description="Disordered" evidence="7">
    <location>
        <begin position="24"/>
        <end position="44"/>
    </location>
</feature>
<dbReference type="Pfam" id="PF00233">
    <property type="entry name" value="PDEase_I"/>
    <property type="match status" value="1"/>
</dbReference>
<dbReference type="InterPro" id="IPR001054">
    <property type="entry name" value="A/G_cyclase"/>
</dbReference>
<evidence type="ECO:0000259" key="10">
    <source>
        <dbReference type="PROSITE" id="PS51845"/>
    </source>
</evidence>
<reference evidence="11 12" key="1">
    <citation type="journal article" date="2008" name="Nature">
        <title>The Phaeodactylum genome reveals the evolutionary history of diatom genomes.</title>
        <authorList>
            <person name="Bowler C."/>
            <person name="Allen A.E."/>
            <person name="Badger J.H."/>
            <person name="Grimwood J."/>
            <person name="Jabbari K."/>
            <person name="Kuo A."/>
            <person name="Maheswari U."/>
            <person name="Martens C."/>
            <person name="Maumus F."/>
            <person name="Otillar R.P."/>
            <person name="Rayko E."/>
            <person name="Salamov A."/>
            <person name="Vandepoele K."/>
            <person name="Beszteri B."/>
            <person name="Gruber A."/>
            <person name="Heijde M."/>
            <person name="Katinka M."/>
            <person name="Mock T."/>
            <person name="Valentin K."/>
            <person name="Verret F."/>
            <person name="Berges J.A."/>
            <person name="Brownlee C."/>
            <person name="Cadoret J.P."/>
            <person name="Chiovitti A."/>
            <person name="Choi C.J."/>
            <person name="Coesel S."/>
            <person name="De Martino A."/>
            <person name="Detter J.C."/>
            <person name="Durkin C."/>
            <person name="Falciatore A."/>
            <person name="Fournet J."/>
            <person name="Haruta M."/>
            <person name="Huysman M.J."/>
            <person name="Jenkins B.D."/>
            <person name="Jiroutova K."/>
            <person name="Jorgensen R.E."/>
            <person name="Joubert Y."/>
            <person name="Kaplan A."/>
            <person name="Kroger N."/>
            <person name="Kroth P.G."/>
            <person name="La Roche J."/>
            <person name="Lindquist E."/>
            <person name="Lommer M."/>
            <person name="Martin-Jezequel V."/>
            <person name="Lopez P.J."/>
            <person name="Lucas S."/>
            <person name="Mangogna M."/>
            <person name="McGinnis K."/>
            <person name="Medlin L.K."/>
            <person name="Montsant A."/>
            <person name="Oudot-Le Secq M.P."/>
            <person name="Napoli C."/>
            <person name="Obornik M."/>
            <person name="Parker M.S."/>
            <person name="Petit J.L."/>
            <person name="Porcel B.M."/>
            <person name="Poulsen N."/>
            <person name="Robison M."/>
            <person name="Rychlewski L."/>
            <person name="Rynearson T.A."/>
            <person name="Schmutz J."/>
            <person name="Shapiro H."/>
            <person name="Siaut M."/>
            <person name="Stanley M."/>
            <person name="Sussman M.R."/>
            <person name="Taylor A.R."/>
            <person name="Vardi A."/>
            <person name="von Dassow P."/>
            <person name="Vyverman W."/>
            <person name="Willis A."/>
            <person name="Wyrwicz L.S."/>
            <person name="Rokhsar D.S."/>
            <person name="Weissenbach J."/>
            <person name="Armbrust E.V."/>
            <person name="Green B.R."/>
            <person name="Van de Peer Y."/>
            <person name="Grigoriev I.V."/>
        </authorList>
    </citation>
    <scope>NUCLEOTIDE SEQUENCE [LARGE SCALE GENOMIC DNA]</scope>
    <source>
        <strain evidence="11 12">CCAP 1055/1</strain>
    </source>
</reference>
<dbReference type="HOGENOM" id="CLU_002996_0_0_1"/>
<dbReference type="SMART" id="SM00471">
    <property type="entry name" value="HDc"/>
    <property type="match status" value="1"/>
</dbReference>
<evidence type="ECO:0008006" key="13">
    <source>
        <dbReference type="Google" id="ProtNLM"/>
    </source>
</evidence>
<dbReference type="SMART" id="SM00044">
    <property type="entry name" value="CYCc"/>
    <property type="match status" value="1"/>
</dbReference>
<dbReference type="PROSITE" id="PS51845">
    <property type="entry name" value="PDEASE_I_2"/>
    <property type="match status" value="1"/>
</dbReference>
<keyword evidence="5 8" id="KW-0472">Membrane</keyword>
<sequence length="868" mass="97829">MDYFADDASVADHSVGSLAAIETNAGGAPRRKEEEKVEDEQSPDRLVEKKSRSVACTKWLLLFLLVVSGIFLTVSTFVTTKETRVEDSGRSDATTYASVVAGIFSVLIMVFLRYDYLVARRQSLVIDMAKRSKTIVDSLFPSMVRERLLQDNSGQFSIISAEEPVSFSELTKINTLANKNISESDPIRMPQLQSKATLKSVRESEGAALDHRSSQPIADLYKNATVLFADIAGFTAWSAERDPPQVFKLLETVYAEFDSIAEKLKVFKVETIGDSYMAVTGVPEPDPDHAVTMAKFAYQCLVKMDGVTSDLETLLGSGTKNLHVRVGLHSGPVTAGVLRGQKSRFQLFGDTVNTASRMESTGEKRRIQVSLETAELLIAAGKMHWVKERQDQIVAKGKGQMRTFWLDPHKKSKPSGEDNCRIAAKNGSVAQAFKHTLVRQTLLTDATYVSPWDRRLSEDKYGRLIDWNTDIFLEHLSRVMAYHHSGRGETRSVKTVNHRDEDAEMPPPYNSVADVIFLPAFDPNARHQPPMDTELAKVRILLREFIADIAALYNDVPFHNFAHASHVTLAVSKILSRIAKLKDCDEMERHEISYGISSDPLTQFSVVFSALVHDVGHSGVPNSQLVVEEAEVALQFRNRSVAEQNSVVLAWKLLMQPKYQRLRMCIYKTNVERKRFRQVMINCVMATDISDREINQFRVRKWDKAFKNTDKNTDRRGLGGKMTRDEINRKATVVLECIIQAADIAHTMQHWHVYRKWNDKLFEERYKAYLSGRASFDPADNWFAGELGFFDHYVIPLSKRISESGIFGLGAGSVYETMARENRQEWERDGQASLRAMIKSAHQISLFSVEETDENSLLGDNDSVEAVR</sequence>
<reference evidence="12" key="2">
    <citation type="submission" date="2008-08" db="EMBL/GenBank/DDBJ databases">
        <authorList>
            <consortium name="Diatom Consortium"/>
            <person name="Grigoriev I."/>
            <person name="Grimwood J."/>
            <person name="Kuo A."/>
            <person name="Otillar R.P."/>
            <person name="Salamov A."/>
            <person name="Detter J.C."/>
            <person name="Lindquist E."/>
            <person name="Shapiro H."/>
            <person name="Lucas S."/>
            <person name="Glavina del Rio T."/>
            <person name="Pitluck S."/>
            <person name="Rokhsar D."/>
            <person name="Bowler C."/>
        </authorList>
    </citation>
    <scope>GENOME REANNOTATION</scope>
    <source>
        <strain evidence="12">CCAP 1055/1</strain>
    </source>
</reference>
<dbReference type="InterPro" id="IPR029787">
    <property type="entry name" value="Nucleotide_cyclase"/>
</dbReference>
<dbReference type="GeneID" id="7203567"/>
<dbReference type="CDD" id="cd07302">
    <property type="entry name" value="CHD"/>
    <property type="match status" value="1"/>
</dbReference>
<feature type="domain" description="Guanylate cyclase" evidence="9">
    <location>
        <begin position="225"/>
        <end position="359"/>
    </location>
</feature>
<dbReference type="InterPro" id="IPR003607">
    <property type="entry name" value="HD/PDEase_dom"/>
</dbReference>
<dbReference type="InterPro" id="IPR050401">
    <property type="entry name" value="Cyclic_nucleotide_synthase"/>
</dbReference>
<dbReference type="RefSeq" id="XP_002182919.1">
    <property type="nucleotide sequence ID" value="XM_002182883.1"/>
</dbReference>
<keyword evidence="2 8" id="KW-0812">Transmembrane</keyword>
<dbReference type="eggNOG" id="KOG3689">
    <property type="taxonomic scope" value="Eukaryota"/>
</dbReference>
<dbReference type="InParanoid" id="B7G6U8"/>
<feature type="domain" description="PDEase" evidence="10">
    <location>
        <begin position="542"/>
        <end position="845"/>
    </location>
</feature>
<evidence type="ECO:0000256" key="4">
    <source>
        <dbReference type="ARBA" id="ARBA00022989"/>
    </source>
</evidence>
<dbReference type="CDD" id="cd00077">
    <property type="entry name" value="HDc"/>
    <property type="match status" value="1"/>
</dbReference>
<dbReference type="GO" id="GO:0001653">
    <property type="term" value="F:peptide receptor activity"/>
    <property type="evidence" value="ECO:0007669"/>
    <property type="project" value="TreeGrafter"/>
</dbReference>
<name>B7G6U8_PHATC</name>
<comment type="subcellular location">
    <subcellularLocation>
        <location evidence="1">Membrane</location>
    </subcellularLocation>
</comment>
<evidence type="ECO:0000256" key="6">
    <source>
        <dbReference type="ARBA" id="ARBA00023239"/>
    </source>
</evidence>
<keyword evidence="12" id="KW-1185">Reference proteome</keyword>
<dbReference type="PANTHER" id="PTHR11920">
    <property type="entry name" value="GUANYLYL CYCLASE"/>
    <property type="match status" value="1"/>
</dbReference>
<dbReference type="GO" id="GO:0007168">
    <property type="term" value="P:receptor guanylyl cyclase signaling pathway"/>
    <property type="evidence" value="ECO:0007669"/>
    <property type="project" value="TreeGrafter"/>
</dbReference>
<evidence type="ECO:0000256" key="7">
    <source>
        <dbReference type="SAM" id="MobiDB-lite"/>
    </source>
</evidence>
<dbReference type="Proteomes" id="UP000000759">
    <property type="component" value="Chromosome 17"/>
</dbReference>
<dbReference type="eggNOG" id="KOG1023">
    <property type="taxonomic scope" value="Eukaryota"/>
</dbReference>
<dbReference type="KEGG" id="pti:PHATRDRAFT_48354"/>
<dbReference type="SUPFAM" id="SSF109604">
    <property type="entry name" value="HD-domain/PDEase-like"/>
    <property type="match status" value="1"/>
</dbReference>
<dbReference type="GO" id="GO:0000166">
    <property type="term" value="F:nucleotide binding"/>
    <property type="evidence" value="ECO:0007669"/>
    <property type="project" value="UniProtKB-KW"/>
</dbReference>
<dbReference type="PaxDb" id="2850-Phatr48354"/>